<accession>A0A7M1VHT3</accession>
<dbReference type="AlphaFoldDB" id="A0A7M1VHT3"/>
<dbReference type="SUPFAM" id="SSF74731">
    <property type="entry name" value="Ribosomal protein L20"/>
    <property type="match status" value="1"/>
</dbReference>
<evidence type="ECO:0000313" key="1">
    <source>
        <dbReference type="EMBL" id="QOS04479.1"/>
    </source>
</evidence>
<protein>
    <submittedName>
        <fullName evidence="1">Ribosomal protein L20</fullName>
    </submittedName>
</protein>
<dbReference type="RefSeq" id="YP_010027358.1">
    <property type="nucleotide sequence ID" value="NC_053772.1"/>
</dbReference>
<name>A0A7M1VHT3_SARSK</name>
<dbReference type="GeneID" id="63369393"/>
<dbReference type="GO" id="GO:0005840">
    <property type="term" value="C:ribosome"/>
    <property type="evidence" value="ECO:0007669"/>
    <property type="project" value="UniProtKB-KW"/>
</dbReference>
<organism evidence="1">
    <name type="scientific">Sarcopeltis skottsbergii</name>
    <name type="common">Red alga</name>
    <name type="synonym">Gigartina skottsbergii</name>
    <dbReference type="NCBI Taxonomy" id="2765380"/>
    <lineage>
        <taxon>Eukaryota</taxon>
        <taxon>Rhodophyta</taxon>
        <taxon>Florideophyceae</taxon>
        <taxon>Rhodymeniophycidae</taxon>
        <taxon>Gigartinales</taxon>
        <taxon>Gigartinaceae</taxon>
        <taxon>Sarcopeltis</taxon>
    </lineage>
</organism>
<keyword evidence="1" id="KW-0687">Ribonucleoprotein</keyword>
<gene>
    <name evidence="1" type="primary">rpl20</name>
</gene>
<reference evidence="1" key="1">
    <citation type="journal article" date="2020" name="Phytotaxa">
        <title>Sarcopeltis gen. nov. (Gigartinaceae, Rhodophyta), with S. skottsbergii comb. nov. from southern South America and S. antarctica sp. nov. from the Antarctic Peninsula.</title>
        <authorList>
            <person name="Hughey J.R."/>
            <person name="Leister G.L."/>
            <person name="Gabrielson P.W."/>
            <person name="Hommersand M.H."/>
        </authorList>
    </citation>
    <scope>NUCLEOTIDE SEQUENCE</scope>
</reference>
<keyword evidence="1" id="KW-0496">Mitochondrion</keyword>
<sequence>MKTQLKNELFQTYSRKTKKRTLQQTFLKQINFTMNVKYHFLCYFNSNEKILLNRKILSSLFAKESGSFFSWKKWVCYFEKKLY</sequence>
<proteinExistence type="predicted"/>
<geneLocation type="mitochondrion" evidence="1"/>
<dbReference type="InterPro" id="IPR035566">
    <property type="entry name" value="Ribosomal_protein_bL20_C"/>
</dbReference>
<keyword evidence="1" id="KW-0689">Ribosomal protein</keyword>
<dbReference type="EMBL" id="MT032181">
    <property type="protein sequence ID" value="QOS04479.1"/>
    <property type="molecule type" value="Genomic_DNA"/>
</dbReference>